<proteinExistence type="predicted"/>
<dbReference type="OMA" id="FENLYQF"/>
<dbReference type="EMBL" id="GL983863">
    <property type="protein sequence ID" value="EGR31441.1"/>
    <property type="molecule type" value="Genomic_DNA"/>
</dbReference>
<organism evidence="1 2">
    <name type="scientific">Ichthyophthirius multifiliis</name>
    <name type="common">White spot disease agent</name>
    <name type="synonym">Ich</name>
    <dbReference type="NCBI Taxonomy" id="5932"/>
    <lineage>
        <taxon>Eukaryota</taxon>
        <taxon>Sar</taxon>
        <taxon>Alveolata</taxon>
        <taxon>Ciliophora</taxon>
        <taxon>Intramacronucleata</taxon>
        <taxon>Oligohymenophorea</taxon>
        <taxon>Hymenostomatida</taxon>
        <taxon>Ophryoglenina</taxon>
        <taxon>Ichthyophthirius</taxon>
    </lineage>
</organism>
<dbReference type="eggNOG" id="ENOG502SQNI">
    <property type="taxonomic scope" value="Eukaryota"/>
</dbReference>
<dbReference type="OrthoDB" id="283074at2759"/>
<dbReference type="InParanoid" id="G0QTL5"/>
<reference evidence="1 2" key="1">
    <citation type="submission" date="2011-07" db="EMBL/GenBank/DDBJ databases">
        <authorList>
            <person name="Coyne R."/>
            <person name="Brami D."/>
            <person name="Johnson J."/>
            <person name="Hostetler J."/>
            <person name="Hannick L."/>
            <person name="Clark T."/>
            <person name="Cassidy-Hanley D."/>
            <person name="Inman J."/>
        </authorList>
    </citation>
    <scope>NUCLEOTIDE SEQUENCE [LARGE SCALE GENOMIC DNA]</scope>
    <source>
        <strain evidence="1 2">G5</strain>
    </source>
</reference>
<evidence type="ECO:0000313" key="1">
    <source>
        <dbReference type="EMBL" id="EGR31441.1"/>
    </source>
</evidence>
<keyword evidence="2" id="KW-1185">Reference proteome</keyword>
<name>G0QTL5_ICHMU</name>
<protein>
    <submittedName>
        <fullName evidence="1">Uncharacterized protein</fullName>
    </submittedName>
</protein>
<dbReference type="AlphaFoldDB" id="G0QTL5"/>
<evidence type="ECO:0000313" key="2">
    <source>
        <dbReference type="Proteomes" id="UP000008983"/>
    </source>
</evidence>
<sequence length="213" mass="25790">MSLSFFRNTFLKSRIINTAFQSKRVMAQMVKSDLENPDEYFLKNNSMKYNELNFYSIVAQNYNVPASAFSGKNELQKFNESKQLLQEYQELSKLIQNLSDFYWELKTIYLELSRNVATSNFHNKHEHTHQMIESDIKDSLHKYVNLMNNLKDYPLWQDKVLIYTYNFNIFFFYQVRDDIGYYAHMIYTSLNYDSQFQSIFDEFDKVDKNYFFK</sequence>
<dbReference type="Proteomes" id="UP000008983">
    <property type="component" value="Unassembled WGS sequence"/>
</dbReference>
<accession>G0QTL5</accession>
<dbReference type="GeneID" id="14907580"/>
<dbReference type="RefSeq" id="XP_004034927.1">
    <property type="nucleotide sequence ID" value="XM_004034879.1"/>
</dbReference>
<gene>
    <name evidence="1" type="ORF">IMG5_109590</name>
</gene>